<evidence type="ECO:0000313" key="3">
    <source>
        <dbReference type="Proteomes" id="UP001174196"/>
    </source>
</evidence>
<organism evidence="2 3">
    <name type="scientific">Polycladomyces subterraneus</name>
    <dbReference type="NCBI Taxonomy" id="1016997"/>
    <lineage>
        <taxon>Bacteria</taxon>
        <taxon>Bacillati</taxon>
        <taxon>Bacillota</taxon>
        <taxon>Bacilli</taxon>
        <taxon>Bacillales</taxon>
        <taxon>Thermoactinomycetaceae</taxon>
        <taxon>Polycladomyces</taxon>
    </lineage>
</organism>
<protein>
    <submittedName>
        <fullName evidence="2">Glycosyltransferase</fullName>
        <ecNumber evidence="2">2.4.-.-</ecNumber>
    </submittedName>
</protein>
<comment type="caution">
    <text evidence="2">The sequence shown here is derived from an EMBL/GenBank/DDBJ whole genome shotgun (WGS) entry which is preliminary data.</text>
</comment>
<dbReference type="Pfam" id="PF13524">
    <property type="entry name" value="Glyco_trans_1_2"/>
    <property type="match status" value="1"/>
</dbReference>
<gene>
    <name evidence="2" type="ORF">NWF35_06165</name>
</gene>
<dbReference type="GO" id="GO:0016757">
    <property type="term" value="F:glycosyltransferase activity"/>
    <property type="evidence" value="ECO:0007669"/>
    <property type="project" value="UniProtKB-KW"/>
</dbReference>
<keyword evidence="2" id="KW-0808">Transferase</keyword>
<feature type="domain" description="Spore protein YkvP/CgeB glycosyl transferase-like" evidence="1">
    <location>
        <begin position="184"/>
        <end position="315"/>
    </location>
</feature>
<sequence>MRIAHFGRYAQGETDIVRSMFLSLKKSGHVVQEWNLGAHPEWVYNPHRRLGGNGPVYIRLSRIRSRLMRFRPHLIICNAGGYTFSKKDFLWLKKRGIPVLGITLSDPDVFPTVSRYSRHFTWHATNSLLAYRRYKQRGHRNVYYFPFGIDERFFRQRPVHARFKSDVAVIAHGRRDRYPLARKLVKNFDTKLYGNSWPFPKNSPGPVRGEDWFRAAYSAKMLINFPRTVKGYTNVKVGIFEATATGRLVFTQYFPEIGRFFRYNKEIVGYSSPEDLINKIRYYLDHPKEAKKIARAGRDRCWREHTWTRRFQKLFREIRIYHRLSRRR</sequence>
<evidence type="ECO:0000313" key="2">
    <source>
        <dbReference type="EMBL" id="MDN4593493.1"/>
    </source>
</evidence>
<dbReference type="Gene3D" id="3.40.50.2000">
    <property type="entry name" value="Glycogen Phosphorylase B"/>
    <property type="match status" value="1"/>
</dbReference>
<accession>A0ABT8IL37</accession>
<evidence type="ECO:0000259" key="1">
    <source>
        <dbReference type="Pfam" id="PF13524"/>
    </source>
</evidence>
<reference evidence="2" key="1">
    <citation type="submission" date="2022-08" db="EMBL/GenBank/DDBJ databases">
        <title>Polycladomyces zharkentsis sp. nov., a novel thermophilic CMC and starch-degrading bacterium isolated from a geothermal spring in Kazakhstan.</title>
        <authorList>
            <person name="Mashzhan A."/>
            <person name="Kistaubaeva A."/>
            <person name="Javier-Lopez R."/>
            <person name="Birkeland N.-K."/>
        </authorList>
    </citation>
    <scope>NUCLEOTIDE SEQUENCE</scope>
    <source>
        <strain evidence="2">KSR 13</strain>
    </source>
</reference>
<dbReference type="Proteomes" id="UP001174196">
    <property type="component" value="Unassembled WGS sequence"/>
</dbReference>
<name>A0ABT8IL37_9BACL</name>
<keyword evidence="2" id="KW-0328">Glycosyltransferase</keyword>
<dbReference type="InterPro" id="IPR055259">
    <property type="entry name" value="YkvP/CgeB_Glyco_trans-like"/>
</dbReference>
<dbReference type="EMBL" id="JANRHH010000029">
    <property type="protein sequence ID" value="MDN4593493.1"/>
    <property type="molecule type" value="Genomic_DNA"/>
</dbReference>
<dbReference type="RefSeq" id="WP_301238210.1">
    <property type="nucleotide sequence ID" value="NZ_JANRHH010000029.1"/>
</dbReference>
<dbReference type="EC" id="2.4.-.-" evidence="2"/>
<proteinExistence type="predicted"/>
<dbReference type="SUPFAM" id="SSF53756">
    <property type="entry name" value="UDP-Glycosyltransferase/glycogen phosphorylase"/>
    <property type="match status" value="1"/>
</dbReference>
<keyword evidence="3" id="KW-1185">Reference proteome</keyword>